<sequence>MNEEWEKEWEEDTILDSKWIEDFQSQDKKYEKYYKDDLHHIKLHCIYINANNEIERIKKEEVHLRSPNYISREEIIGILKRNSIINNQRYSVLSILKYNIDIEPSDVQFFLMDKDSGSGSNSSSNTFLTSIKNIDAIPLNQSINMFSNLNNLLVIYNEKVMLTNNNNNTITQHHNNTTKKIYINPVYRNKKHNKTQRVTLSL</sequence>
<protein>
    <submittedName>
        <fullName evidence="1">Uncharacterized protein</fullName>
    </submittedName>
</protein>
<dbReference type="EMBL" id="MN738948">
    <property type="protein sequence ID" value="QHT32778.1"/>
    <property type="molecule type" value="Genomic_DNA"/>
</dbReference>
<accession>A0A6C0EUT9</accession>
<evidence type="ECO:0000313" key="1">
    <source>
        <dbReference type="EMBL" id="QHT32778.1"/>
    </source>
</evidence>
<name>A0A6C0EUT9_9ZZZZ</name>
<proteinExistence type="predicted"/>
<organism evidence="1">
    <name type="scientific">viral metagenome</name>
    <dbReference type="NCBI Taxonomy" id="1070528"/>
    <lineage>
        <taxon>unclassified sequences</taxon>
        <taxon>metagenomes</taxon>
        <taxon>organismal metagenomes</taxon>
    </lineage>
</organism>
<dbReference type="AlphaFoldDB" id="A0A6C0EUT9"/>
<reference evidence="1" key="1">
    <citation type="journal article" date="2020" name="Nature">
        <title>Giant virus diversity and host interactions through global metagenomics.</title>
        <authorList>
            <person name="Schulz F."/>
            <person name="Roux S."/>
            <person name="Paez-Espino D."/>
            <person name="Jungbluth S."/>
            <person name="Walsh D.A."/>
            <person name="Denef V.J."/>
            <person name="McMahon K.D."/>
            <person name="Konstantinidis K.T."/>
            <person name="Eloe-Fadrosh E.A."/>
            <person name="Kyrpides N.C."/>
            <person name="Woyke T."/>
        </authorList>
    </citation>
    <scope>NUCLEOTIDE SEQUENCE</scope>
    <source>
        <strain evidence="1">GVMAG-M-3300009161-30</strain>
    </source>
</reference>